<dbReference type="InterPro" id="IPR021139">
    <property type="entry name" value="NYN"/>
</dbReference>
<reference evidence="3" key="1">
    <citation type="submission" date="2024-07" db="EMBL/GenBank/DDBJ databases">
        <authorList>
            <person name="Kim Y.J."/>
            <person name="Jeong J.Y."/>
        </authorList>
    </citation>
    <scope>NUCLEOTIDE SEQUENCE</scope>
    <source>
        <strain evidence="3">GIHE-MW2</strain>
    </source>
</reference>
<sequence>MSQKLTVSLYVDNQNVKVNLELANLLLVFAKIQGIVKQAKIYDFWPNGKNAVLESLANLGFQGISVTSPIKDCADYQLVFDCLTDFDANGWPDLVILVSGDGDFCPFVNHLKKIGIKTIIFARKGNVKKQLIDLADEFHFIDQLPELVVIQDAPENEVISELVAPKIDNLLNKLPEINPQVYSLQEPDLSAEYITYDQAIDSLIKAIKSASFQGQPTTFSVLNILMRNNPDYYPIYKGVASIRKPDGSKFSKFTNFMEAAVSDGKVRVQKNGNIQEVFLIDPAPSEISSEVADNSEHQTPADSINTQENTQGNTPGTSADYSADYIPYDEAVNCLLEAINTCLLEDHITNLSYISTLMRYNHRFPNYHGVSSIRKPDGSSFTKFGEFIDAVAQDGKVRRKKTSKMATVVLVEEKDGEKTETTSSYKKSKKSKNKKKKASHNISYHDAVKCLISAIKTASKQGKEADPGSLDRLMRENKRFPNYQGVKSIFKPNSCQKFSKFIKFLDFVEKDGKIYTTRTRKKITSIKAIDPQAVFNFADFCE</sequence>
<proteinExistence type="predicted"/>
<feature type="compositionally biased region" description="Basic residues" evidence="1">
    <location>
        <begin position="426"/>
        <end position="439"/>
    </location>
</feature>
<feature type="region of interest" description="Disordered" evidence="1">
    <location>
        <begin position="419"/>
        <end position="440"/>
    </location>
</feature>
<accession>A0AAU8JBG7</accession>
<feature type="region of interest" description="Disordered" evidence="1">
    <location>
        <begin position="289"/>
        <end position="318"/>
    </location>
</feature>
<dbReference type="Gene3D" id="3.40.50.1010">
    <property type="entry name" value="5'-nuclease"/>
    <property type="match status" value="1"/>
</dbReference>
<dbReference type="EMBL" id="CP159837">
    <property type="protein sequence ID" value="XCM35549.1"/>
    <property type="molecule type" value="Genomic_DNA"/>
</dbReference>
<gene>
    <name evidence="3" type="ORF">ABWT76_004238</name>
</gene>
<name>A0AAU8JBG7_9CYAN</name>
<dbReference type="PANTHER" id="PTHR35811:SF1">
    <property type="entry name" value="HTH OST-TYPE DOMAIN-CONTAINING PROTEIN"/>
    <property type="match status" value="1"/>
</dbReference>
<evidence type="ECO:0000259" key="2">
    <source>
        <dbReference type="Pfam" id="PF01936"/>
    </source>
</evidence>
<evidence type="ECO:0000313" key="3">
    <source>
        <dbReference type="EMBL" id="XCM35549.1"/>
    </source>
</evidence>
<dbReference type="Pfam" id="PF01936">
    <property type="entry name" value="NYN"/>
    <property type="match status" value="1"/>
</dbReference>
<dbReference type="GO" id="GO:0004540">
    <property type="term" value="F:RNA nuclease activity"/>
    <property type="evidence" value="ECO:0007669"/>
    <property type="project" value="InterPro"/>
</dbReference>
<dbReference type="PANTHER" id="PTHR35811">
    <property type="entry name" value="SLR1870 PROTEIN"/>
    <property type="match status" value="1"/>
</dbReference>
<protein>
    <submittedName>
        <fullName evidence="3">NYN domain-containing protein</fullName>
    </submittedName>
</protein>
<evidence type="ECO:0000256" key="1">
    <source>
        <dbReference type="SAM" id="MobiDB-lite"/>
    </source>
</evidence>
<organism evidence="3">
    <name type="scientific">Planktothricoides raciborskii GIHE-MW2</name>
    <dbReference type="NCBI Taxonomy" id="2792601"/>
    <lineage>
        <taxon>Bacteria</taxon>
        <taxon>Bacillati</taxon>
        <taxon>Cyanobacteriota</taxon>
        <taxon>Cyanophyceae</taxon>
        <taxon>Oscillatoriophycideae</taxon>
        <taxon>Oscillatoriales</taxon>
        <taxon>Oscillatoriaceae</taxon>
        <taxon>Planktothricoides</taxon>
    </lineage>
</organism>
<dbReference type="AlphaFoldDB" id="A0AAU8JBG7"/>
<feature type="domain" description="NYN" evidence="2">
    <location>
        <begin position="7"/>
        <end position="142"/>
    </location>
</feature>
<dbReference type="RefSeq" id="WP_190877433.1">
    <property type="nucleotide sequence ID" value="NZ_CP159837.1"/>
</dbReference>